<reference evidence="1" key="1">
    <citation type="submission" date="2022-03" db="EMBL/GenBank/DDBJ databases">
        <authorList>
            <person name="Xu M."/>
        </authorList>
    </citation>
    <scope>NUCLEOTIDE SEQUENCE</scope>
</reference>
<evidence type="ECO:0000313" key="1">
    <source>
        <dbReference type="EMBL" id="UTC27947.1"/>
    </source>
</evidence>
<accession>A0A9E7N3Z5</accession>
<evidence type="ECO:0000313" key="2">
    <source>
        <dbReference type="Proteomes" id="UP001056518"/>
    </source>
</evidence>
<dbReference type="Proteomes" id="UP001056518">
    <property type="component" value="Segment"/>
</dbReference>
<protein>
    <submittedName>
        <fullName evidence="1">Uncharacterized protein</fullName>
    </submittedName>
</protein>
<proteinExistence type="predicted"/>
<name>A0A9E7N3Z5_9CAUD</name>
<sequence>MNIASIKQHILELRAKAEPVGPMHAAWDEISELTQLVQADALLTEARKAYRLRAQSNAQLVRLAQYARLSPAMKTDRAYWLKQHADAQQVLDRILGAP</sequence>
<dbReference type="GeneID" id="79585773"/>
<dbReference type="RefSeq" id="YP_010738402.1">
    <property type="nucleotide sequence ID" value="NC_073027.1"/>
</dbReference>
<dbReference type="EMBL" id="ON005621">
    <property type="protein sequence ID" value="UTC27947.1"/>
    <property type="molecule type" value="Genomic_DNA"/>
</dbReference>
<keyword evidence="2" id="KW-1185">Reference proteome</keyword>
<dbReference type="KEGG" id="vg:79585773"/>
<organism evidence="1 2">
    <name type="scientific">Stenotrophomonas phage A1432</name>
    <dbReference type="NCBI Taxonomy" id="2930315"/>
    <lineage>
        <taxon>Viruses</taxon>
        <taxon>Duplodnaviria</taxon>
        <taxon>Heunggongvirae</taxon>
        <taxon>Uroviricota</taxon>
        <taxon>Caudoviricetes</taxon>
        <taxon>Mesyanzhinovviridae</taxon>
        <taxon>Bradleyvirinae</taxon>
        <taxon>Ghuizhouvirus</taxon>
        <taxon>Ghuizhouvirus A1432</taxon>
    </lineage>
</organism>